<protein>
    <submittedName>
        <fullName evidence="7">Uncharacterized protein</fullName>
    </submittedName>
</protein>
<keyword evidence="2" id="KW-0813">Transport</keyword>
<evidence type="ECO:0000313" key="7">
    <source>
        <dbReference type="EMBL" id="CAF4127995.1"/>
    </source>
</evidence>
<dbReference type="GO" id="GO:0016020">
    <property type="term" value="C:membrane"/>
    <property type="evidence" value="ECO:0007669"/>
    <property type="project" value="UniProtKB-SubCell"/>
</dbReference>
<feature type="transmembrane region" description="Helical" evidence="6">
    <location>
        <begin position="451"/>
        <end position="469"/>
    </location>
</feature>
<dbReference type="GO" id="GO:0022857">
    <property type="term" value="F:transmembrane transporter activity"/>
    <property type="evidence" value="ECO:0007669"/>
    <property type="project" value="InterPro"/>
</dbReference>
<dbReference type="Pfam" id="PF13520">
    <property type="entry name" value="AA_permease_2"/>
    <property type="match status" value="1"/>
</dbReference>
<evidence type="ECO:0000256" key="2">
    <source>
        <dbReference type="ARBA" id="ARBA00022448"/>
    </source>
</evidence>
<evidence type="ECO:0000313" key="8">
    <source>
        <dbReference type="Proteomes" id="UP000663866"/>
    </source>
</evidence>
<feature type="transmembrane region" description="Helical" evidence="6">
    <location>
        <begin position="671"/>
        <end position="689"/>
    </location>
</feature>
<name>A0A819WQL9_9BILA</name>
<dbReference type="AlphaFoldDB" id="A0A819WQL9"/>
<keyword evidence="3 6" id="KW-0812">Transmembrane</keyword>
<dbReference type="PANTHER" id="PTHR45649:SF26">
    <property type="entry name" value="OS04G0435100 PROTEIN"/>
    <property type="match status" value="1"/>
</dbReference>
<feature type="transmembrane region" description="Helical" evidence="6">
    <location>
        <begin position="619"/>
        <end position="640"/>
    </location>
</feature>
<dbReference type="EMBL" id="CAJOBG010004830">
    <property type="protein sequence ID" value="CAF4127995.1"/>
    <property type="molecule type" value="Genomic_DNA"/>
</dbReference>
<feature type="transmembrane region" description="Helical" evidence="6">
    <location>
        <begin position="364"/>
        <end position="390"/>
    </location>
</feature>
<evidence type="ECO:0000256" key="4">
    <source>
        <dbReference type="ARBA" id="ARBA00022989"/>
    </source>
</evidence>
<gene>
    <name evidence="7" type="ORF">OVN521_LOCUS22352</name>
</gene>
<comment type="caution">
    <text evidence="7">The sequence shown here is derived from an EMBL/GenBank/DDBJ whole genome shotgun (WGS) entry which is preliminary data.</text>
</comment>
<feature type="transmembrane region" description="Helical" evidence="6">
    <location>
        <begin position="481"/>
        <end position="503"/>
    </location>
</feature>
<feature type="transmembrane region" description="Helical" evidence="6">
    <location>
        <begin position="523"/>
        <end position="543"/>
    </location>
</feature>
<reference evidence="7" key="1">
    <citation type="submission" date="2021-02" db="EMBL/GenBank/DDBJ databases">
        <authorList>
            <person name="Nowell W R."/>
        </authorList>
    </citation>
    <scope>NUCLEOTIDE SEQUENCE</scope>
</reference>
<dbReference type="Proteomes" id="UP000663866">
    <property type="component" value="Unassembled WGS sequence"/>
</dbReference>
<keyword evidence="8" id="KW-1185">Reference proteome</keyword>
<feature type="transmembrane region" description="Helical" evidence="6">
    <location>
        <begin position="695"/>
        <end position="716"/>
    </location>
</feature>
<evidence type="ECO:0000256" key="6">
    <source>
        <dbReference type="SAM" id="Phobius"/>
    </source>
</evidence>
<comment type="subcellular location">
    <subcellularLocation>
        <location evidence="1">Membrane</location>
        <topology evidence="1">Multi-pass membrane protein</topology>
    </subcellularLocation>
</comment>
<organism evidence="7 8">
    <name type="scientific">Rotaria magnacalcarata</name>
    <dbReference type="NCBI Taxonomy" id="392030"/>
    <lineage>
        <taxon>Eukaryota</taxon>
        <taxon>Metazoa</taxon>
        <taxon>Spiralia</taxon>
        <taxon>Gnathifera</taxon>
        <taxon>Rotifera</taxon>
        <taxon>Eurotatoria</taxon>
        <taxon>Bdelloidea</taxon>
        <taxon>Philodinida</taxon>
        <taxon>Philodinidae</taxon>
        <taxon>Rotaria</taxon>
    </lineage>
</organism>
<feature type="transmembrane region" description="Helical" evidence="6">
    <location>
        <begin position="333"/>
        <end position="358"/>
    </location>
</feature>
<feature type="transmembrane region" description="Helical" evidence="6">
    <location>
        <begin position="564"/>
        <end position="586"/>
    </location>
</feature>
<feature type="transmembrane region" description="Helical" evidence="6">
    <location>
        <begin position="768"/>
        <end position="787"/>
    </location>
</feature>
<evidence type="ECO:0000256" key="5">
    <source>
        <dbReference type="ARBA" id="ARBA00023136"/>
    </source>
</evidence>
<dbReference type="PANTHER" id="PTHR45649">
    <property type="entry name" value="AMINO-ACID PERMEASE BAT1"/>
    <property type="match status" value="1"/>
</dbReference>
<feature type="transmembrane region" description="Helical" evidence="6">
    <location>
        <begin position="737"/>
        <end position="756"/>
    </location>
</feature>
<keyword evidence="4 6" id="KW-1133">Transmembrane helix</keyword>
<feature type="transmembrane region" description="Helical" evidence="6">
    <location>
        <begin position="411"/>
        <end position="431"/>
    </location>
</feature>
<sequence length="830" mass="92969">MDLNHRLDEVEQSSTVYINQAEKFHAEATQLTSLLEKSFLEAEQFINSRMQNLSAQKIETSHQVDNEQSRLLAMRSKLDTTLTKLTQCHQEAIRLQSNTDSRFRLMLNTAKGRLEQVERLKAKMIRYENSLEIASPICEDTNMILNKTENSTTRKFQDELKRVTEQLKKVIDLGTEARNETQILHGQYDTDVNRQMAVLMRHDKTEREQMSTLIEHKQSLRREIDWIYEQKRMIDDFISRMAPTLDKCLCEGPPIIAKKNNLLVLLNISYNKLQRLNINIGQSYILIMRSLQRASVSITPAVETNDAKEQNPDAHLLQEMGYSQELYRGFSPLMSFAFCFTAVNVLVSMSLGFTFILHTGGSGVAIWSWLIGSVFTILIGLSLAEICSVYPSAGSVYHWAGQLVSARRAPLASYICGWFNILGNVASNTAFASGFSSILDAALVLDGKPSLSLGVRVAISIGILFMWAIQNTFRIDQQGWLNNLAAFFQIASTVTIFIVLFVMTPQRASARDVFLSTYNGTGFPFPYVCCISILSTLFSFSGYEAGAHLAEETRDAGRAAPRGIFGTCICSAVVGLMYLLALLFSIPNVQVFLQSNSEENASTNFIIATYQLAAPGRGAIALSILLILNVYFAGMSSFTVTTRIGFAMARDGVFPFSHYLRWIYNGTKTPLANVIFVFCIDSILLLLQLLSTTAFSAIIAIATLGFQISYLMPIFFRYTSARKTFPLGEFNLGRFSLPIAFISSIWLAITSVFMFFPTEYPVTKDNMNYTIIVVGGVSFIAAMYWIFSARHWFVGPKRTDQHETPLSPGHVTAEDNIITEIPTDIALSKL</sequence>
<evidence type="ECO:0000256" key="1">
    <source>
        <dbReference type="ARBA" id="ARBA00004141"/>
    </source>
</evidence>
<dbReference type="Gene3D" id="1.20.1740.10">
    <property type="entry name" value="Amino acid/polyamine transporter I"/>
    <property type="match status" value="1"/>
</dbReference>
<proteinExistence type="predicted"/>
<dbReference type="InterPro" id="IPR002293">
    <property type="entry name" value="AA/rel_permease1"/>
</dbReference>
<keyword evidence="5 6" id="KW-0472">Membrane</keyword>
<evidence type="ECO:0000256" key="3">
    <source>
        <dbReference type="ARBA" id="ARBA00022692"/>
    </source>
</evidence>
<accession>A0A819WQL9</accession>